<dbReference type="SUPFAM" id="SSF48452">
    <property type="entry name" value="TPR-like"/>
    <property type="match status" value="1"/>
</dbReference>
<feature type="domain" description="CHAT" evidence="2">
    <location>
        <begin position="390"/>
        <end position="681"/>
    </location>
</feature>
<gene>
    <name evidence="3" type="ORF">HXW94_14470</name>
</gene>
<protein>
    <submittedName>
        <fullName evidence="3">CHAT domain-containing protein</fullName>
    </submittedName>
</protein>
<accession>A0A850T353</accession>
<keyword evidence="1" id="KW-0175">Coiled coil</keyword>
<comment type="caution">
    <text evidence="3">The sequence shown here is derived from an EMBL/GenBank/DDBJ whole genome shotgun (WGS) entry which is preliminary data.</text>
</comment>
<feature type="non-terminal residue" evidence="3">
    <location>
        <position position="1"/>
    </location>
</feature>
<reference evidence="3 4" key="1">
    <citation type="submission" date="2020-06" db="EMBL/GenBank/DDBJ databases">
        <title>High-quality draft genome of sulfate reducer Desulfobacter latus type strain AcrS2 isolated from marine sediment.</title>
        <authorList>
            <person name="Hoppe M."/>
            <person name="Larsen C.K."/>
            <person name="Marshall I.P.G."/>
            <person name="Schramm A."/>
            <person name="Marietou A.G."/>
        </authorList>
    </citation>
    <scope>NUCLEOTIDE SEQUENCE [LARGE SCALE GENOMIC DNA]</scope>
    <source>
        <strain evidence="3 4">AcRS2</strain>
    </source>
</reference>
<evidence type="ECO:0000313" key="3">
    <source>
        <dbReference type="EMBL" id="NWH06173.1"/>
    </source>
</evidence>
<sequence>ALEIRTRKRAPMDWAMTQYALGNLYGKRIHGEPRDNQEKALACYTAALEIRTRKRAPMDWAMTQYALGNLYGKRIHGEPRDNQEKALAFYTAALEIRTRERAPMDWAMTQYALGALYNKLSFGDPEDNREQMLICFNNTLNLLHERMQTLDPEGSKAMWREYKRYFHSVIRTLLIHRLYKDALYWIEALKTARMLVDIDLSSIPAPEGEAGEKAADYWEVCRQIRTVRAEIEYHQKAGSPDMSPDQGDLKSARQMDPSYIASRQKELERLVMNLKELDRRKKCLLKELKKLSPDYAARIQPEIKRFEDLTALITGPQKAAVSFFVNGVSIHALTVYMENSGELNIDYRQYEINQKFKDSFREYYTALDRLDDKKSDLFEINERLINLLSLTRTLFDSLFNLFKKKEIKQIYLSPHDILEAIPLHAPAVWKEDNPTIKLLNFSYLPSLSLGVQRSRVTHPDKRGHNHAIFFSPDDQKLSAGEKEFEKLKKIYAQENISLLPREEKNATLENWAEDLKTIEPENIFISCHGRTDDNGFYLRLHDGLLHHKELISSLEIKDCHVVASACQTGTSLAWRQKKDDYYALDHVFMLMGARSCISSFYSIPDKQTSEITLKMHKNIHDSDKFAPFTAFNTGLHDYLKQKYMVPVQIHKSKGPIGSGRSRSEQKETVKLPSDSPIYWAFLKFSGLFD</sequence>
<organism evidence="3 4">
    <name type="scientific">Desulfobacter latus</name>
    <dbReference type="NCBI Taxonomy" id="2292"/>
    <lineage>
        <taxon>Bacteria</taxon>
        <taxon>Pseudomonadati</taxon>
        <taxon>Thermodesulfobacteriota</taxon>
        <taxon>Desulfobacteria</taxon>
        <taxon>Desulfobacterales</taxon>
        <taxon>Desulfobacteraceae</taxon>
        <taxon>Desulfobacter</taxon>
    </lineage>
</organism>
<dbReference type="EMBL" id="JACADJ010000062">
    <property type="protein sequence ID" value="NWH06173.1"/>
    <property type="molecule type" value="Genomic_DNA"/>
</dbReference>
<keyword evidence="4" id="KW-1185">Reference proteome</keyword>
<dbReference type="Proteomes" id="UP000553343">
    <property type="component" value="Unassembled WGS sequence"/>
</dbReference>
<dbReference type="InterPro" id="IPR011990">
    <property type="entry name" value="TPR-like_helical_dom_sf"/>
</dbReference>
<dbReference type="RefSeq" id="WP_178367625.1">
    <property type="nucleotide sequence ID" value="NZ_JACADJ010000062.1"/>
</dbReference>
<evidence type="ECO:0000259" key="2">
    <source>
        <dbReference type="Pfam" id="PF12770"/>
    </source>
</evidence>
<proteinExistence type="predicted"/>
<dbReference type="AlphaFoldDB" id="A0A850T353"/>
<evidence type="ECO:0000313" key="4">
    <source>
        <dbReference type="Proteomes" id="UP000553343"/>
    </source>
</evidence>
<feature type="coiled-coil region" evidence="1">
    <location>
        <begin position="260"/>
        <end position="287"/>
    </location>
</feature>
<dbReference type="InterPro" id="IPR024983">
    <property type="entry name" value="CHAT_dom"/>
</dbReference>
<dbReference type="Pfam" id="PF12770">
    <property type="entry name" value="CHAT"/>
    <property type="match status" value="1"/>
</dbReference>
<evidence type="ECO:0000256" key="1">
    <source>
        <dbReference type="SAM" id="Coils"/>
    </source>
</evidence>
<dbReference type="Gene3D" id="1.25.40.10">
    <property type="entry name" value="Tetratricopeptide repeat domain"/>
    <property type="match status" value="1"/>
</dbReference>
<name>A0A850T353_9BACT</name>